<feature type="transmembrane region" description="Helical" evidence="5">
    <location>
        <begin position="31"/>
        <end position="52"/>
    </location>
</feature>
<name>A0A9X2I2B6_9GAMM</name>
<dbReference type="AlphaFoldDB" id="A0A9X2I2B6"/>
<reference evidence="6" key="2">
    <citation type="submission" date="2023-01" db="EMBL/GenBank/DDBJ databases">
        <title>Gilvimarinus xylanilyticus HB14 isolated from Caulerpa lentillifera aquaculture base in Hainan, China.</title>
        <authorList>
            <person name="Zhang Y.-J."/>
        </authorList>
    </citation>
    <scope>NUCLEOTIDE SEQUENCE</scope>
    <source>
        <strain evidence="6">HB14</strain>
    </source>
</reference>
<proteinExistence type="predicted"/>
<keyword evidence="7" id="KW-1185">Reference proteome</keyword>
<dbReference type="EMBL" id="JAMFTH010000001">
    <property type="protein sequence ID" value="MCP8898851.1"/>
    <property type="molecule type" value="Genomic_DNA"/>
</dbReference>
<evidence type="ECO:0000256" key="2">
    <source>
        <dbReference type="ARBA" id="ARBA00022692"/>
    </source>
</evidence>
<dbReference type="PANTHER" id="PTHR36926">
    <property type="entry name" value="COLICIN V PRODUCTION PROTEIN"/>
    <property type="match status" value="1"/>
</dbReference>
<dbReference type="RefSeq" id="WP_253967118.1">
    <property type="nucleotide sequence ID" value="NZ_JAMFTH010000001.1"/>
</dbReference>
<evidence type="ECO:0000313" key="6">
    <source>
        <dbReference type="EMBL" id="MCP8898851.1"/>
    </source>
</evidence>
<organism evidence="6 7">
    <name type="scientific">Gilvimarinus xylanilyticus</name>
    <dbReference type="NCBI Taxonomy" id="2944139"/>
    <lineage>
        <taxon>Bacteria</taxon>
        <taxon>Pseudomonadati</taxon>
        <taxon>Pseudomonadota</taxon>
        <taxon>Gammaproteobacteria</taxon>
        <taxon>Cellvibrionales</taxon>
        <taxon>Cellvibrionaceae</taxon>
        <taxon>Gilvimarinus</taxon>
    </lineage>
</organism>
<dbReference type="Pfam" id="PF02674">
    <property type="entry name" value="Colicin_V"/>
    <property type="match status" value="1"/>
</dbReference>
<dbReference type="GO" id="GO:0016020">
    <property type="term" value="C:membrane"/>
    <property type="evidence" value="ECO:0007669"/>
    <property type="project" value="UniProtKB-SubCell"/>
</dbReference>
<sequence length="166" mass="18383">MNWADWTIIAILSVSCLISIKRGFIKEALSLVVWIAAFIIAMVFGDRMATLLTNLIDTPSLRAIAAFTILFAATLVVGAMVNYLIGELVRMTGLSGTDRLFGMVFGLVRGAILVMALVILLPSIIPVHEDQWWTESVIIPRFLVFESWARATTSEISTWVMSLFTD</sequence>
<keyword evidence="3 5" id="KW-1133">Transmembrane helix</keyword>
<protein>
    <submittedName>
        <fullName evidence="6">CvpA family protein</fullName>
    </submittedName>
</protein>
<feature type="transmembrane region" description="Helical" evidence="5">
    <location>
        <begin position="106"/>
        <end position="125"/>
    </location>
</feature>
<feature type="transmembrane region" description="Helical" evidence="5">
    <location>
        <begin position="64"/>
        <end position="85"/>
    </location>
</feature>
<dbReference type="Proteomes" id="UP001139319">
    <property type="component" value="Unassembled WGS sequence"/>
</dbReference>
<accession>A0A9X2I2B6</accession>
<dbReference type="GO" id="GO:0009403">
    <property type="term" value="P:toxin biosynthetic process"/>
    <property type="evidence" value="ECO:0007669"/>
    <property type="project" value="InterPro"/>
</dbReference>
<dbReference type="InterPro" id="IPR003825">
    <property type="entry name" value="Colicin-V_CvpA"/>
</dbReference>
<reference evidence="6" key="1">
    <citation type="submission" date="2022-05" db="EMBL/GenBank/DDBJ databases">
        <authorList>
            <person name="Sun H.-N."/>
        </authorList>
    </citation>
    <scope>NUCLEOTIDE SEQUENCE</scope>
    <source>
        <strain evidence="6">HB14</strain>
    </source>
</reference>
<evidence type="ECO:0000256" key="1">
    <source>
        <dbReference type="ARBA" id="ARBA00004141"/>
    </source>
</evidence>
<comment type="subcellular location">
    <subcellularLocation>
        <location evidence="1">Membrane</location>
        <topology evidence="1">Multi-pass membrane protein</topology>
    </subcellularLocation>
</comment>
<dbReference type="InterPro" id="IPR052719">
    <property type="entry name" value="CvpA-like"/>
</dbReference>
<gene>
    <name evidence="6" type="ORF">M6D89_06005</name>
</gene>
<keyword evidence="4 5" id="KW-0472">Membrane</keyword>
<evidence type="ECO:0000256" key="4">
    <source>
        <dbReference type="ARBA" id="ARBA00023136"/>
    </source>
</evidence>
<evidence type="ECO:0000256" key="5">
    <source>
        <dbReference type="SAM" id="Phobius"/>
    </source>
</evidence>
<keyword evidence="2 5" id="KW-0812">Transmembrane</keyword>
<evidence type="ECO:0000313" key="7">
    <source>
        <dbReference type="Proteomes" id="UP001139319"/>
    </source>
</evidence>
<evidence type="ECO:0000256" key="3">
    <source>
        <dbReference type="ARBA" id="ARBA00022989"/>
    </source>
</evidence>
<comment type="caution">
    <text evidence="6">The sequence shown here is derived from an EMBL/GenBank/DDBJ whole genome shotgun (WGS) entry which is preliminary data.</text>
</comment>
<dbReference type="PANTHER" id="PTHR36926:SF1">
    <property type="entry name" value="COLICIN V PRODUCTION PROTEIN"/>
    <property type="match status" value="1"/>
</dbReference>